<dbReference type="AlphaFoldDB" id="A0A4Y2U790"/>
<keyword evidence="2" id="KW-1185">Reference proteome</keyword>
<accession>A0A4Y2U790</accession>
<dbReference type="Proteomes" id="UP000499080">
    <property type="component" value="Unassembled WGS sequence"/>
</dbReference>
<evidence type="ECO:0000313" key="1">
    <source>
        <dbReference type="EMBL" id="GBO07904.1"/>
    </source>
</evidence>
<comment type="caution">
    <text evidence="1">The sequence shown here is derived from an EMBL/GenBank/DDBJ whole genome shotgun (WGS) entry which is preliminary data.</text>
</comment>
<proteinExistence type="predicted"/>
<evidence type="ECO:0000313" key="2">
    <source>
        <dbReference type="Proteomes" id="UP000499080"/>
    </source>
</evidence>
<organism evidence="1 2">
    <name type="scientific">Araneus ventricosus</name>
    <name type="common">Orbweaver spider</name>
    <name type="synonym">Epeira ventricosa</name>
    <dbReference type="NCBI Taxonomy" id="182803"/>
    <lineage>
        <taxon>Eukaryota</taxon>
        <taxon>Metazoa</taxon>
        <taxon>Ecdysozoa</taxon>
        <taxon>Arthropoda</taxon>
        <taxon>Chelicerata</taxon>
        <taxon>Arachnida</taxon>
        <taxon>Araneae</taxon>
        <taxon>Araneomorphae</taxon>
        <taxon>Entelegynae</taxon>
        <taxon>Araneoidea</taxon>
        <taxon>Araneidae</taxon>
        <taxon>Araneus</taxon>
    </lineage>
</organism>
<protein>
    <submittedName>
        <fullName evidence="1">Uncharacterized protein</fullName>
    </submittedName>
</protein>
<sequence>MSLHDKLVANLPQVHFMVTSKLSLTCCTLAESLHSCHDKFVVNLHSCHDKFVVSLLQTKIAIWEALPFCFEEPDTSGLLRKDGTLISLSQNVRSVE</sequence>
<gene>
    <name evidence="1" type="ORF">AVEN_51255_1</name>
</gene>
<reference evidence="1 2" key="1">
    <citation type="journal article" date="2019" name="Sci. Rep.">
        <title>Orb-weaving spider Araneus ventricosus genome elucidates the spidroin gene catalogue.</title>
        <authorList>
            <person name="Kono N."/>
            <person name="Nakamura H."/>
            <person name="Ohtoshi R."/>
            <person name="Moran D.A.P."/>
            <person name="Shinohara A."/>
            <person name="Yoshida Y."/>
            <person name="Fujiwara M."/>
            <person name="Mori M."/>
            <person name="Tomita M."/>
            <person name="Arakawa K."/>
        </authorList>
    </citation>
    <scope>NUCLEOTIDE SEQUENCE [LARGE SCALE GENOMIC DNA]</scope>
</reference>
<name>A0A4Y2U790_ARAVE</name>
<dbReference type="EMBL" id="BGPR01033818">
    <property type="protein sequence ID" value="GBO07904.1"/>
    <property type="molecule type" value="Genomic_DNA"/>
</dbReference>